<evidence type="ECO:0000313" key="2">
    <source>
        <dbReference type="Proteomes" id="UP000593567"/>
    </source>
</evidence>
<organism evidence="1 2">
    <name type="scientific">Bugula neritina</name>
    <name type="common">Brown bryozoan</name>
    <name type="synonym">Sertularia neritina</name>
    <dbReference type="NCBI Taxonomy" id="10212"/>
    <lineage>
        <taxon>Eukaryota</taxon>
        <taxon>Metazoa</taxon>
        <taxon>Spiralia</taxon>
        <taxon>Lophotrochozoa</taxon>
        <taxon>Bryozoa</taxon>
        <taxon>Gymnolaemata</taxon>
        <taxon>Cheilostomatida</taxon>
        <taxon>Flustrina</taxon>
        <taxon>Buguloidea</taxon>
        <taxon>Bugulidae</taxon>
        <taxon>Bugula</taxon>
    </lineage>
</organism>
<dbReference type="Proteomes" id="UP000593567">
    <property type="component" value="Unassembled WGS sequence"/>
</dbReference>
<keyword evidence="2" id="KW-1185">Reference proteome</keyword>
<protein>
    <submittedName>
        <fullName evidence="1">Uncharacterized protein</fullName>
    </submittedName>
</protein>
<reference evidence="1" key="1">
    <citation type="submission" date="2020-06" db="EMBL/GenBank/DDBJ databases">
        <title>Draft genome of Bugula neritina, a colonial animal packing powerful symbionts and potential medicines.</title>
        <authorList>
            <person name="Rayko M."/>
        </authorList>
    </citation>
    <scope>NUCLEOTIDE SEQUENCE [LARGE SCALE GENOMIC DNA]</scope>
    <source>
        <strain evidence="1">Kwan_BN1</strain>
    </source>
</reference>
<gene>
    <name evidence="1" type="ORF">EB796_024526</name>
</gene>
<evidence type="ECO:0000313" key="1">
    <source>
        <dbReference type="EMBL" id="KAF6017159.1"/>
    </source>
</evidence>
<dbReference type="EMBL" id="VXIV02003426">
    <property type="protein sequence ID" value="KAF6017159.1"/>
    <property type="molecule type" value="Genomic_DNA"/>
</dbReference>
<dbReference type="AlphaFoldDB" id="A0A7J7ITC5"/>
<accession>A0A7J7ITC5</accession>
<proteinExistence type="predicted"/>
<name>A0A7J7ITC5_BUGNE</name>
<comment type="caution">
    <text evidence="1">The sequence shown here is derived from an EMBL/GenBank/DDBJ whole genome shotgun (WGS) entry which is preliminary data.</text>
</comment>
<sequence length="88" mass="9762">MLQNLQFVLPVKTCVSVFRHTSLIPAAQPLHGMCTSGLANTAPRMNMELQLIRQLSSTHTTMMDQSSTEKCRLTSLHSSSPTLTSWCK</sequence>